<evidence type="ECO:0008006" key="3">
    <source>
        <dbReference type="Google" id="ProtNLM"/>
    </source>
</evidence>
<name>A0ABT5VW10_9BACT</name>
<gene>
    <name evidence="1" type="ORF">L3049_15900</name>
</gene>
<reference evidence="1 2" key="1">
    <citation type="submission" date="2022-01" db="EMBL/GenBank/DDBJ databases">
        <title>Labilibaculum sp. nov, a marine bacterium isolated from Antarctica.</title>
        <authorList>
            <person name="Dai W."/>
        </authorList>
    </citation>
    <scope>NUCLEOTIDE SEQUENCE [LARGE SCALE GENOMIC DNA]</scope>
    <source>
        <strain evidence="1 2">DW002</strain>
    </source>
</reference>
<proteinExistence type="predicted"/>
<dbReference type="EMBL" id="JAKJSC010000004">
    <property type="protein sequence ID" value="MDE5419477.1"/>
    <property type="molecule type" value="Genomic_DNA"/>
</dbReference>
<sequence length="640" mass="74988">MIFSIGNLSLTYGQRSSRKDTLVSKNKQHNLTDSTYIISRDTFVFLLDTVKEKYRGNESGNGNKFYHALKRNADKRKFTKELYRLFFVAPDKLKPTDTLKTERSETAFVQYQGKKIRKISVRVLEPFGSTLYDTTKVATSWIENTGNKLHHTSRRKHLKKLLRLKEGDDLDPYNIADNERLIRQLSYIKDAYFRVIPVLGSQTLVDLQLWVKDQFSWGANLDVGSLTSTEVEIYSRNLYGLGHEFSNALEFDADKNQQYGYTGKYKIKNIRRSYIDALFTYQNTYEKAVLQMDLDRPFATYNTKYAGGFTIAQTMRSEEIQNDDPILNEIPLDFNYGNMWFGRSYKVKSRRQFARRKLYIAGRISSKKFFERPEVGPTLNQFFHNNILYLASISLSQIQYYKSNLIYNFGRTEDIPYGFLSQVTFGYEDREYSHRNYLGFDFQKAIYLKNSRSYLFNRVALGGYFNSKRFEQGVLTAQSKFFSRIHQIGPLRFRHFGDMQYTLGIRRFPEEFISLITEKGIRGFKKESVSGTQKLVGSFESVAFTPYTLGGFRFAFYTFADLGFIGANNKNIFKEDFYYGVGFGIRLRNENLVFKTIQLRLAFYPRAPKEIDHFEYRISGEERPKFNNFRVTQPETVKFE</sequence>
<dbReference type="Proteomes" id="UP001528920">
    <property type="component" value="Unassembled WGS sequence"/>
</dbReference>
<protein>
    <recommendedName>
        <fullName evidence="3">Bacterial surface antigen (D15) domain-containing protein</fullName>
    </recommendedName>
</protein>
<dbReference type="RefSeq" id="WP_275110807.1">
    <property type="nucleotide sequence ID" value="NZ_JAKJSC010000004.1"/>
</dbReference>
<evidence type="ECO:0000313" key="1">
    <source>
        <dbReference type="EMBL" id="MDE5419477.1"/>
    </source>
</evidence>
<keyword evidence="2" id="KW-1185">Reference proteome</keyword>
<comment type="caution">
    <text evidence="1">The sequence shown here is derived from an EMBL/GenBank/DDBJ whole genome shotgun (WGS) entry which is preliminary data.</text>
</comment>
<organism evidence="1 2">
    <name type="scientific">Paralabilibaculum antarcticum</name>
    <dbReference type="NCBI Taxonomy" id="2912572"/>
    <lineage>
        <taxon>Bacteria</taxon>
        <taxon>Pseudomonadati</taxon>
        <taxon>Bacteroidota</taxon>
        <taxon>Bacteroidia</taxon>
        <taxon>Marinilabiliales</taxon>
        <taxon>Marinifilaceae</taxon>
        <taxon>Paralabilibaculum</taxon>
    </lineage>
</organism>
<evidence type="ECO:0000313" key="2">
    <source>
        <dbReference type="Proteomes" id="UP001528920"/>
    </source>
</evidence>
<accession>A0ABT5VW10</accession>